<name>A0AAX2GY63_9FLAO</name>
<accession>A0AAX2GY63</accession>
<protein>
    <submittedName>
        <fullName evidence="1">Uncharacterized protein</fullName>
    </submittedName>
</protein>
<dbReference type="Proteomes" id="UP000215539">
    <property type="component" value="Chromosome 1"/>
</dbReference>
<reference evidence="1 2" key="1">
    <citation type="submission" date="2017-06" db="EMBL/GenBank/DDBJ databases">
        <authorList>
            <consortium name="Pathogen Informatics"/>
        </authorList>
    </citation>
    <scope>NUCLEOTIDE SEQUENCE [LARGE SCALE GENOMIC DNA]</scope>
    <source>
        <strain evidence="1 2">NCTC12947</strain>
    </source>
</reference>
<proteinExistence type="predicted"/>
<evidence type="ECO:0000313" key="2">
    <source>
        <dbReference type="Proteomes" id="UP000215539"/>
    </source>
</evidence>
<dbReference type="AlphaFoldDB" id="A0AAX2GY63"/>
<gene>
    <name evidence="1" type="ORF">SAMEA44541418_00453</name>
</gene>
<dbReference type="EMBL" id="LT906449">
    <property type="protein sequence ID" value="SNV04561.1"/>
    <property type="molecule type" value="Genomic_DNA"/>
</dbReference>
<evidence type="ECO:0000313" key="1">
    <source>
        <dbReference type="EMBL" id="SNV04561.1"/>
    </source>
</evidence>
<organism evidence="1 2">
    <name type="scientific">Capnocytophaga haemolytica</name>
    <dbReference type="NCBI Taxonomy" id="45243"/>
    <lineage>
        <taxon>Bacteria</taxon>
        <taxon>Pseudomonadati</taxon>
        <taxon>Bacteroidota</taxon>
        <taxon>Flavobacteriia</taxon>
        <taxon>Flavobacteriales</taxon>
        <taxon>Flavobacteriaceae</taxon>
        <taxon>Capnocytophaga</taxon>
    </lineage>
</organism>
<sequence length="34" mass="3908">MLKSYLWIAVALLLTGATYAQQQRIKGRVLDETR</sequence>